<dbReference type="Proteomes" id="UP000321638">
    <property type="component" value="Unassembled WGS sequence"/>
</dbReference>
<dbReference type="RefSeq" id="WP_147848496.1">
    <property type="nucleotide sequence ID" value="NZ_VDUZ01000021.1"/>
</dbReference>
<dbReference type="OrthoDB" id="7679120at2"/>
<evidence type="ECO:0000256" key="1">
    <source>
        <dbReference type="SAM" id="Phobius"/>
    </source>
</evidence>
<keyword evidence="1" id="KW-0472">Membrane</keyword>
<accession>A0A5C8PKP5</accession>
<comment type="caution">
    <text evidence="2">The sequence shown here is derived from an EMBL/GenBank/DDBJ whole genome shotgun (WGS) entry which is preliminary data.</text>
</comment>
<dbReference type="AlphaFoldDB" id="A0A5C8PKP5"/>
<feature type="transmembrane region" description="Helical" evidence="1">
    <location>
        <begin position="73"/>
        <end position="95"/>
    </location>
</feature>
<organism evidence="2 3">
    <name type="scientific">Vineibacter terrae</name>
    <dbReference type="NCBI Taxonomy" id="2586908"/>
    <lineage>
        <taxon>Bacteria</taxon>
        <taxon>Pseudomonadati</taxon>
        <taxon>Pseudomonadota</taxon>
        <taxon>Alphaproteobacteria</taxon>
        <taxon>Hyphomicrobiales</taxon>
        <taxon>Vineibacter</taxon>
    </lineage>
</organism>
<reference evidence="2 3" key="1">
    <citation type="submission" date="2019-06" db="EMBL/GenBank/DDBJ databases">
        <title>New taxonomy in bacterial strain CC-CFT640, isolated from vineyard.</title>
        <authorList>
            <person name="Lin S.-Y."/>
            <person name="Tsai C.-F."/>
            <person name="Young C.-C."/>
        </authorList>
    </citation>
    <scope>NUCLEOTIDE SEQUENCE [LARGE SCALE GENOMIC DNA]</scope>
    <source>
        <strain evidence="2 3">CC-CFT640</strain>
    </source>
</reference>
<keyword evidence="1" id="KW-1133">Transmembrane helix</keyword>
<evidence type="ECO:0000313" key="3">
    <source>
        <dbReference type="Proteomes" id="UP000321638"/>
    </source>
</evidence>
<name>A0A5C8PKP5_9HYPH</name>
<sequence length="113" mass="12599">MAVLRGLGWLLLLITAVVGVYEVAEYVDNGEHALTALGELWFKVHASSLNLAQAVVQRYLHEAVWDYAVRPVLLQPALLVFGGAALFCLVVGNIFRRRGESSTGGPRRRRRRR</sequence>
<keyword evidence="1" id="KW-0812">Transmembrane</keyword>
<dbReference type="EMBL" id="VDUZ01000021">
    <property type="protein sequence ID" value="TXL73971.1"/>
    <property type="molecule type" value="Genomic_DNA"/>
</dbReference>
<evidence type="ECO:0000313" key="2">
    <source>
        <dbReference type="EMBL" id="TXL73971.1"/>
    </source>
</evidence>
<protein>
    <submittedName>
        <fullName evidence="2">Uncharacterized protein</fullName>
    </submittedName>
</protein>
<proteinExistence type="predicted"/>
<keyword evidence="3" id="KW-1185">Reference proteome</keyword>
<gene>
    <name evidence="2" type="ORF">FHP25_18780</name>
</gene>